<accession>A0ABX6HBC0</accession>
<dbReference type="Pfam" id="PF10982">
    <property type="entry name" value="DUF2789"/>
    <property type="match status" value="1"/>
</dbReference>
<keyword evidence="2" id="KW-1185">Reference proteome</keyword>
<name>A0ABX6HBC0_9PSED</name>
<dbReference type="InterPro" id="IPR021250">
    <property type="entry name" value="DUF2789"/>
</dbReference>
<dbReference type="Gene3D" id="1.10.10.1130">
    <property type="entry name" value="Uncharacterised protein PF10982, DUF2789"/>
    <property type="match status" value="1"/>
</dbReference>
<gene>
    <name evidence="1" type="ORF">N015_10760</name>
</gene>
<dbReference type="EMBL" id="CP047265">
    <property type="protein sequence ID" value="QHF02866.1"/>
    <property type="molecule type" value="Genomic_DNA"/>
</dbReference>
<dbReference type="InterPro" id="IPR038086">
    <property type="entry name" value="DUF2789_sf"/>
</dbReference>
<sequence>MELPNPTLAGLFDQLGLPSNEDDITKFAQAHQLPDDVKLVDADFWTRQQADFLKEELRSDAEWAPVVDELNALLHKSP</sequence>
<reference evidence="1 2" key="1">
    <citation type="journal article" date="2014" name="Genome Announc.">
        <title>Draft Genome Sequences of a Phylogenetically Diverse Suite of Pseudomonas syringae Strains from Multiple Source Populations.</title>
        <authorList>
            <person name="Baltrus D.A."/>
            <person name="Yourstone S."/>
            <person name="Lind A."/>
            <person name="Guilbaud C."/>
            <person name="Sands D.C."/>
            <person name="Jones C.D."/>
            <person name="Morris C.E."/>
            <person name="Dangl J.L."/>
        </authorList>
    </citation>
    <scope>NUCLEOTIDE SEQUENCE [LARGE SCALE GENOMIC DNA]</scope>
    <source>
        <strain evidence="1 2">CC1524</strain>
    </source>
</reference>
<organism evidence="1 2">
    <name type="scientific">Pseudomonas asturiensis</name>
    <dbReference type="NCBI Taxonomy" id="1190415"/>
    <lineage>
        <taxon>Bacteria</taxon>
        <taxon>Pseudomonadati</taxon>
        <taxon>Pseudomonadota</taxon>
        <taxon>Gammaproteobacteria</taxon>
        <taxon>Pseudomonadales</taxon>
        <taxon>Pseudomonadaceae</taxon>
        <taxon>Pseudomonas</taxon>
    </lineage>
</organism>
<dbReference type="RefSeq" id="WP_024689248.1">
    <property type="nucleotide sequence ID" value="NZ_CP047265.1"/>
</dbReference>
<evidence type="ECO:0000313" key="1">
    <source>
        <dbReference type="EMBL" id="QHF02866.1"/>
    </source>
</evidence>
<protein>
    <submittedName>
        <fullName evidence="1">DUF2789 family protein</fullName>
    </submittedName>
</protein>
<dbReference type="Proteomes" id="UP000464644">
    <property type="component" value="Chromosome"/>
</dbReference>
<proteinExistence type="predicted"/>
<evidence type="ECO:0000313" key="2">
    <source>
        <dbReference type="Proteomes" id="UP000464644"/>
    </source>
</evidence>